<evidence type="ECO:0000313" key="5">
    <source>
        <dbReference type="EMBL" id="JAG48325.1"/>
    </source>
</evidence>
<proteinExistence type="inferred from homology"/>
<protein>
    <recommendedName>
        <fullName evidence="6">Protein takeout</fullName>
    </recommendedName>
</protein>
<dbReference type="EMBL" id="GBRD01017502">
    <property type="protein sequence ID" value="JAG48325.1"/>
    <property type="molecule type" value="Transcribed_RNA"/>
</dbReference>
<evidence type="ECO:0000256" key="4">
    <source>
        <dbReference type="SAM" id="SignalP"/>
    </source>
</evidence>
<dbReference type="Pfam" id="PF06585">
    <property type="entry name" value="JHBP"/>
    <property type="match status" value="1"/>
</dbReference>
<name>A0A0K8S6G3_LYGHE</name>
<dbReference type="AlphaFoldDB" id="A0A0K8S6G3"/>
<dbReference type="InterPro" id="IPR038606">
    <property type="entry name" value="To_sf"/>
</dbReference>
<feature type="non-terminal residue" evidence="5">
    <location>
        <position position="1"/>
    </location>
</feature>
<evidence type="ECO:0000256" key="1">
    <source>
        <dbReference type="ARBA" id="ARBA00022729"/>
    </source>
</evidence>
<organism evidence="5">
    <name type="scientific">Lygus hesperus</name>
    <name type="common">Western plant bug</name>
    <dbReference type="NCBI Taxonomy" id="30085"/>
    <lineage>
        <taxon>Eukaryota</taxon>
        <taxon>Metazoa</taxon>
        <taxon>Ecdysozoa</taxon>
        <taxon>Arthropoda</taxon>
        <taxon>Hexapoda</taxon>
        <taxon>Insecta</taxon>
        <taxon>Pterygota</taxon>
        <taxon>Neoptera</taxon>
        <taxon>Paraneoptera</taxon>
        <taxon>Hemiptera</taxon>
        <taxon>Heteroptera</taxon>
        <taxon>Panheteroptera</taxon>
        <taxon>Cimicomorpha</taxon>
        <taxon>Miridae</taxon>
        <taxon>Mirini</taxon>
        <taxon>Lygus</taxon>
    </lineage>
</organism>
<keyword evidence="2" id="KW-0090">Biological rhythms</keyword>
<dbReference type="FunFam" id="3.15.10.30:FF:000001">
    <property type="entry name" value="Takeout-like protein 1"/>
    <property type="match status" value="1"/>
</dbReference>
<dbReference type="PANTHER" id="PTHR11008:SF32">
    <property type="entry name" value="CIRCADIAN CLOCK-CONTROLLED PROTEIN DAYWAKE-RELATED"/>
    <property type="match status" value="1"/>
</dbReference>
<dbReference type="Gene3D" id="3.15.10.30">
    <property type="entry name" value="Haemolymph juvenile hormone binding protein"/>
    <property type="match status" value="1"/>
</dbReference>
<evidence type="ECO:0000256" key="2">
    <source>
        <dbReference type="ARBA" id="ARBA00023108"/>
    </source>
</evidence>
<keyword evidence="1 4" id="KW-0732">Signal</keyword>
<dbReference type="PANTHER" id="PTHR11008">
    <property type="entry name" value="PROTEIN TAKEOUT-LIKE PROTEIN"/>
    <property type="match status" value="1"/>
</dbReference>
<evidence type="ECO:0008006" key="6">
    <source>
        <dbReference type="Google" id="ProtNLM"/>
    </source>
</evidence>
<comment type="similarity">
    <text evidence="3">Belongs to the TO family.</text>
</comment>
<accession>A0A0K8S6G3</accession>
<reference evidence="5" key="1">
    <citation type="submission" date="2014-09" db="EMBL/GenBank/DDBJ databases">
        <authorList>
            <person name="Magalhaes I.L.F."/>
            <person name="Oliveira U."/>
            <person name="Santos F.R."/>
            <person name="Vidigal T.H.D.A."/>
            <person name="Brescovit A.D."/>
            <person name="Santos A.J."/>
        </authorList>
    </citation>
    <scope>NUCLEOTIDE SEQUENCE</scope>
</reference>
<evidence type="ECO:0000256" key="3">
    <source>
        <dbReference type="ARBA" id="ARBA00060902"/>
    </source>
</evidence>
<dbReference type="GO" id="GO:0005615">
    <property type="term" value="C:extracellular space"/>
    <property type="evidence" value="ECO:0007669"/>
    <property type="project" value="TreeGrafter"/>
</dbReference>
<dbReference type="InterPro" id="IPR010562">
    <property type="entry name" value="Haemolymph_juvenile_hormone-bd"/>
</dbReference>
<feature type="signal peptide" evidence="4">
    <location>
        <begin position="1"/>
        <end position="18"/>
    </location>
</feature>
<dbReference type="GO" id="GO:0007623">
    <property type="term" value="P:circadian rhythm"/>
    <property type="evidence" value="ECO:0007669"/>
    <property type="project" value="UniProtKB-ARBA"/>
</dbReference>
<sequence length="252" mass="28836">TEMMRTLALLMLAGMASAKLKPITSYFDVCSRNQNKEMLSECVKNSIEKAKIQLIKGIPDLKLLPIDPLSIDKMEMKENSGRFKFDQTLTDLKIYGLSNAVIKDFSMDLDNLSFKITSFTPHIQMEASYVMDGQVMVVPIKGSGHASYNFTDVTSEDSVTFKKVKRNGKTYLTVHSYKLRIEPKGAHSYFSNLFNGDKRLGDATNNFLNENWYEAFNSFRSLPEKAFGDFFRNQLEQVCKLYTFDEIFPEKI</sequence>
<dbReference type="SMART" id="SM00700">
    <property type="entry name" value="JHBP"/>
    <property type="match status" value="1"/>
</dbReference>
<feature type="chain" id="PRO_5005519114" description="Protein takeout" evidence="4">
    <location>
        <begin position="19"/>
        <end position="252"/>
    </location>
</feature>